<dbReference type="Gene3D" id="3.40.830.10">
    <property type="entry name" value="LigB-like"/>
    <property type="match status" value="1"/>
</dbReference>
<evidence type="ECO:0000256" key="5">
    <source>
        <dbReference type="ARBA" id="ARBA00023002"/>
    </source>
</evidence>
<dbReference type="AlphaFoldDB" id="A0AAV9V8Q1"/>
<evidence type="ECO:0000313" key="8">
    <source>
        <dbReference type="Proteomes" id="UP001375240"/>
    </source>
</evidence>
<dbReference type="InterPro" id="IPR004183">
    <property type="entry name" value="Xdiol_dOase_suB"/>
</dbReference>
<dbReference type="GO" id="GO:0008198">
    <property type="term" value="F:ferrous iron binding"/>
    <property type="evidence" value="ECO:0007669"/>
    <property type="project" value="InterPro"/>
</dbReference>
<dbReference type="GO" id="GO:0008270">
    <property type="term" value="F:zinc ion binding"/>
    <property type="evidence" value="ECO:0007669"/>
    <property type="project" value="InterPro"/>
</dbReference>
<keyword evidence="3" id="KW-0479">Metal-binding</keyword>
<name>A0AAV9V8Q1_9PEZI</name>
<evidence type="ECO:0000259" key="6">
    <source>
        <dbReference type="Pfam" id="PF02900"/>
    </source>
</evidence>
<protein>
    <recommendedName>
        <fullName evidence="6">Extradiol ring-cleavage dioxygenase class III enzyme subunit B domain-containing protein</fullName>
    </recommendedName>
</protein>
<evidence type="ECO:0000256" key="4">
    <source>
        <dbReference type="ARBA" id="ARBA00022833"/>
    </source>
</evidence>
<dbReference type="EMBL" id="JAVHNQ010000002">
    <property type="protein sequence ID" value="KAK6355375.1"/>
    <property type="molecule type" value="Genomic_DNA"/>
</dbReference>
<dbReference type="Proteomes" id="UP001375240">
    <property type="component" value="Unassembled WGS sequence"/>
</dbReference>
<comment type="cofactor">
    <cofactor evidence="1">
        <name>Zn(2+)</name>
        <dbReference type="ChEBI" id="CHEBI:29105"/>
    </cofactor>
</comment>
<keyword evidence="8" id="KW-1185">Reference proteome</keyword>
<comment type="caution">
    <text evidence="7">The sequence shown here is derived from an EMBL/GenBank/DDBJ whole genome shotgun (WGS) entry which is preliminary data.</text>
</comment>
<proteinExistence type="inferred from homology"/>
<keyword evidence="4" id="KW-0862">Zinc</keyword>
<evidence type="ECO:0000256" key="1">
    <source>
        <dbReference type="ARBA" id="ARBA00001947"/>
    </source>
</evidence>
<dbReference type="PIRSF" id="PIRSF006157">
    <property type="entry name" value="Doxgns_DODA"/>
    <property type="match status" value="1"/>
</dbReference>
<evidence type="ECO:0000313" key="7">
    <source>
        <dbReference type="EMBL" id="KAK6355375.1"/>
    </source>
</evidence>
<evidence type="ECO:0000256" key="3">
    <source>
        <dbReference type="ARBA" id="ARBA00022723"/>
    </source>
</evidence>
<dbReference type="InterPro" id="IPR014436">
    <property type="entry name" value="Extradiol_dOase_DODA"/>
</dbReference>
<dbReference type="PANTHER" id="PTHR30096">
    <property type="entry name" value="4,5-DOPA DIOXYGENASE EXTRADIOL-LIKE PROTEIN"/>
    <property type="match status" value="1"/>
</dbReference>
<dbReference type="SUPFAM" id="SSF53213">
    <property type="entry name" value="LigB-like"/>
    <property type="match status" value="1"/>
</dbReference>
<organism evidence="7 8">
    <name type="scientific">Orbilia brochopaga</name>
    <dbReference type="NCBI Taxonomy" id="3140254"/>
    <lineage>
        <taxon>Eukaryota</taxon>
        <taxon>Fungi</taxon>
        <taxon>Dikarya</taxon>
        <taxon>Ascomycota</taxon>
        <taxon>Pezizomycotina</taxon>
        <taxon>Orbiliomycetes</taxon>
        <taxon>Orbiliales</taxon>
        <taxon>Orbiliaceae</taxon>
        <taxon>Orbilia</taxon>
    </lineage>
</organism>
<keyword evidence="5" id="KW-0560">Oxidoreductase</keyword>
<dbReference type="GO" id="GO:0016702">
    <property type="term" value="F:oxidoreductase activity, acting on single donors with incorporation of molecular oxygen, incorporation of two atoms of oxygen"/>
    <property type="evidence" value="ECO:0007669"/>
    <property type="project" value="UniProtKB-ARBA"/>
</dbReference>
<reference evidence="7 8" key="1">
    <citation type="submission" date="2019-10" db="EMBL/GenBank/DDBJ databases">
        <authorList>
            <person name="Palmer J.M."/>
        </authorList>
    </citation>
    <scope>NUCLEOTIDE SEQUENCE [LARGE SCALE GENOMIC DNA]</scope>
    <source>
        <strain evidence="7 8">TWF696</strain>
    </source>
</reference>
<comment type="similarity">
    <text evidence="2">Belongs to the DODA-type extradiol aromatic ring-opening dioxygenase family.</text>
</comment>
<accession>A0AAV9V8Q1</accession>
<feature type="domain" description="Extradiol ring-cleavage dioxygenase class III enzyme subunit B" evidence="6">
    <location>
        <begin position="33"/>
        <end position="275"/>
    </location>
</feature>
<dbReference type="CDD" id="cd07363">
    <property type="entry name" value="45_DOPA_Dioxygenase"/>
    <property type="match status" value="1"/>
</dbReference>
<evidence type="ECO:0000256" key="2">
    <source>
        <dbReference type="ARBA" id="ARBA00007581"/>
    </source>
</evidence>
<sequence length="294" mass="33214">MYRWLSVQRHVSNRFLSTQMSAASSSGAKLPVYFISHGGPPIMEWEHHPAYQAFVDFGKEVVGLKPKGIVVLSAHFTGRPDEIYVNHAESTELIYDFYGFPKSYYQKQFPHRGSESLAVEISKLLSSANIKSRPMKRGLDHGVWVPFRIAFDPERQNRLDVPIVQVSIYGDEDPQKHIALGKALAPLRQSGYVIVTSGQAIHNLRDVSFTEHEPLPYVAPFDRALEGAMVSSTGETRERKMLELLQRMDARTAHPHFDHILPIYVAIGAASDGQAKQMFNHRESSLGWAQYRLV</sequence>
<dbReference type="Pfam" id="PF02900">
    <property type="entry name" value="LigB"/>
    <property type="match status" value="1"/>
</dbReference>
<gene>
    <name evidence="7" type="ORF">TWF696_004484</name>
</gene>
<dbReference type="PANTHER" id="PTHR30096:SF0">
    <property type="entry name" value="4,5-DOPA DIOXYGENASE EXTRADIOL-LIKE PROTEIN"/>
    <property type="match status" value="1"/>
</dbReference>